<reference evidence="1" key="1">
    <citation type="submission" date="2022-10" db="EMBL/GenBank/DDBJ databases">
        <title>Culturing micro-colonial fungi from biological soil crusts in the Mojave desert and describing Neophaeococcomyces mojavensis, and introducing the new genera and species Taxawa tesnikishii.</title>
        <authorList>
            <person name="Kurbessoian T."/>
            <person name="Stajich J.E."/>
        </authorList>
    </citation>
    <scope>NUCLEOTIDE SEQUENCE</scope>
    <source>
        <strain evidence="1">TK_35</strain>
    </source>
</reference>
<dbReference type="AlphaFoldDB" id="A0AA38XTM2"/>
<evidence type="ECO:0008006" key="3">
    <source>
        <dbReference type="Google" id="ProtNLM"/>
    </source>
</evidence>
<dbReference type="InterPro" id="IPR051200">
    <property type="entry name" value="Host-pathogen_enzymatic-act"/>
</dbReference>
<name>A0AA38XTM2_9EURO</name>
<evidence type="ECO:0000313" key="1">
    <source>
        <dbReference type="EMBL" id="KAJ9620386.1"/>
    </source>
</evidence>
<dbReference type="SUPFAM" id="SSF51004">
    <property type="entry name" value="C-terminal (heme d1) domain of cytochrome cd1-nitrite reductase"/>
    <property type="match status" value="1"/>
</dbReference>
<proteinExistence type="predicted"/>
<dbReference type="Proteomes" id="UP001172681">
    <property type="component" value="Unassembled WGS sequence"/>
</dbReference>
<dbReference type="InterPro" id="IPR011048">
    <property type="entry name" value="Haem_d1_sf"/>
</dbReference>
<evidence type="ECO:0000313" key="2">
    <source>
        <dbReference type="Proteomes" id="UP001172681"/>
    </source>
</evidence>
<keyword evidence="2" id="KW-1185">Reference proteome</keyword>
<dbReference type="PANTHER" id="PTHR47197">
    <property type="entry name" value="PROTEIN NIRF"/>
    <property type="match status" value="1"/>
</dbReference>
<dbReference type="InterPro" id="IPR015943">
    <property type="entry name" value="WD40/YVTN_repeat-like_dom_sf"/>
</dbReference>
<organism evidence="1 2">
    <name type="scientific">Knufia peltigerae</name>
    <dbReference type="NCBI Taxonomy" id="1002370"/>
    <lineage>
        <taxon>Eukaryota</taxon>
        <taxon>Fungi</taxon>
        <taxon>Dikarya</taxon>
        <taxon>Ascomycota</taxon>
        <taxon>Pezizomycotina</taxon>
        <taxon>Eurotiomycetes</taxon>
        <taxon>Chaetothyriomycetidae</taxon>
        <taxon>Chaetothyriales</taxon>
        <taxon>Trichomeriaceae</taxon>
        <taxon>Knufia</taxon>
    </lineage>
</organism>
<dbReference type="Gene3D" id="2.130.10.10">
    <property type="entry name" value="YVTN repeat-like/Quinoprotein amine dehydrogenase"/>
    <property type="match status" value="2"/>
</dbReference>
<dbReference type="EMBL" id="JAPDRN010000124">
    <property type="protein sequence ID" value="KAJ9620386.1"/>
    <property type="molecule type" value="Genomic_DNA"/>
</dbReference>
<dbReference type="PANTHER" id="PTHR47197:SF3">
    <property type="entry name" value="DIHYDRO-HEME D1 DEHYDROGENASE"/>
    <property type="match status" value="1"/>
</dbReference>
<protein>
    <recommendedName>
        <fullName evidence="3">Surface layer protein</fullName>
    </recommendedName>
</protein>
<comment type="caution">
    <text evidence="1">The sequence shown here is derived from an EMBL/GenBank/DDBJ whole genome shotgun (WGS) entry which is preliminary data.</text>
</comment>
<gene>
    <name evidence="1" type="ORF">H2204_012296</name>
</gene>
<sequence>MENTLAVLSCTGQSISFFDLTSNTRKGYLGGLPAEPHELCLDKKRNVLYASHTYRDGMYGLYSSYSREISIIDLVTMKFMDIIDVTPAEAPHDFAIDTQHDILWVTVEKISAADGLGGGLIAIDLKTHKVTKRIECLFEVHWFVMTPDGKRAYTCNKTAPFISILDLEEARMIGKIDVPGGTEQPDLSSCGQYLLFPTPSLRFGTLPSDPAILAIDLTTEHIVKTVPLEKGYGPASVHVAPTGVVMVAQYRFDEAKRIPINGKVSVFDAKLETLLGEVESGIMPLTMRASSDGRLGFVAAAKGGTIDVIDLEHVKKLRTIDVDVVAKKENKFQTTAHGMALF</sequence>
<accession>A0AA38XTM2</accession>